<evidence type="ECO:0000313" key="9">
    <source>
        <dbReference type="EMBL" id="RUO76967.1"/>
    </source>
</evidence>
<dbReference type="InterPro" id="IPR004680">
    <property type="entry name" value="Cit_transptr-like_dom"/>
</dbReference>
<evidence type="ECO:0000256" key="7">
    <source>
        <dbReference type="SAM" id="Phobius"/>
    </source>
</evidence>
<dbReference type="InterPro" id="IPR051679">
    <property type="entry name" value="DASS-Related_Transporters"/>
</dbReference>
<keyword evidence="6 7" id="KW-0472">Membrane</keyword>
<dbReference type="Pfam" id="PF02080">
    <property type="entry name" value="TrkA_C"/>
    <property type="match status" value="2"/>
</dbReference>
<evidence type="ECO:0000313" key="10">
    <source>
        <dbReference type="Proteomes" id="UP000287908"/>
    </source>
</evidence>
<dbReference type="PANTHER" id="PTHR43652:SF2">
    <property type="entry name" value="BASIC AMINO ACID ANTIPORTER YFCC-RELATED"/>
    <property type="match status" value="1"/>
</dbReference>
<feature type="transmembrane region" description="Helical" evidence="7">
    <location>
        <begin position="434"/>
        <end position="453"/>
    </location>
</feature>
<feature type="domain" description="RCK C-terminal" evidence="8">
    <location>
        <begin position="196"/>
        <end position="280"/>
    </location>
</feature>
<feature type="transmembrane region" description="Helical" evidence="7">
    <location>
        <begin position="95"/>
        <end position="118"/>
    </location>
</feature>
<feature type="transmembrane region" description="Helical" evidence="7">
    <location>
        <begin position="56"/>
        <end position="75"/>
    </location>
</feature>
<sequence length="575" mass="62028">MTSSGLLLAALMLLMVVLLIRYQERSAMIFSGAMLVTVASGWVSQEALLSNAANPGLATLVMLVLISFALEKTSLLRTLSRYLFSPSNALTTWRVMGLSALASSVLNNTAVVAALLNAVRRNRFIPASKLLLPLSYAAIMGGTLTLIGTSTNLIVNSLFTETGHSGFAFFDFTLVGAGVLGAGLVVLFVVSRFLPSFSEDDEGGREYFVEAELEDNSPLVGQTVEAAGLRHLEDLFLAELHRDGDIKRPVTRYDVLQAGDKLIFSGDVGKVKVLNQFPGLSLFAEQKGLETHELTEVVIKSESVLCGQTLKESGFRARFDAAVVAIRREGERINGRLGYVRLRAGDILLLATGPDFAARTNLTKNFFVLSGVRPENMLSGWREKLTLWGFVAMIGTTVATGSSLFLGVLFLLAALVATGCLRLNEIKRRFPVEIWLIVTSALCLATAMQSTGVADSLGDFASSSLAGNGVYLTFIGVFILTYLLTELVTNNAAAALMFPVAYSLSLGMGIDPFPMVMGVAFAASASFITPYGYQTNLMVFNATHYRLKHFLLAGLPVALTYIAMSLWLIPLLFPF</sequence>
<dbReference type="RefSeq" id="WP_126783237.1">
    <property type="nucleotide sequence ID" value="NZ_PIQF01000001.1"/>
</dbReference>
<feature type="transmembrane region" description="Helical" evidence="7">
    <location>
        <begin position="465"/>
        <end position="484"/>
    </location>
</feature>
<feature type="transmembrane region" description="Helical" evidence="7">
    <location>
        <begin position="29"/>
        <end position="49"/>
    </location>
</feature>
<proteinExistence type="predicted"/>
<feature type="transmembrane region" description="Helical" evidence="7">
    <location>
        <begin position="167"/>
        <end position="190"/>
    </location>
</feature>
<evidence type="ECO:0000256" key="4">
    <source>
        <dbReference type="ARBA" id="ARBA00022737"/>
    </source>
</evidence>
<dbReference type="InterPro" id="IPR036721">
    <property type="entry name" value="RCK_C_sf"/>
</dbReference>
<name>A0A432ZG55_9GAMM</name>
<dbReference type="PROSITE" id="PS51202">
    <property type="entry name" value="RCK_C"/>
    <property type="match status" value="2"/>
</dbReference>
<evidence type="ECO:0000256" key="3">
    <source>
        <dbReference type="ARBA" id="ARBA00022692"/>
    </source>
</evidence>
<keyword evidence="5 7" id="KW-1133">Transmembrane helix</keyword>
<dbReference type="GO" id="GO:0006813">
    <property type="term" value="P:potassium ion transport"/>
    <property type="evidence" value="ECO:0007669"/>
    <property type="project" value="InterPro"/>
</dbReference>
<reference evidence="9 10" key="1">
    <citation type="journal article" date="2011" name="Front. Microbiol.">
        <title>Genomic signatures of strain selection and enhancement in Bacillus atrophaeus var. globigii, a historical biowarfare simulant.</title>
        <authorList>
            <person name="Gibbons H.S."/>
            <person name="Broomall S.M."/>
            <person name="McNew L.A."/>
            <person name="Daligault H."/>
            <person name="Chapman C."/>
            <person name="Bruce D."/>
            <person name="Karavis M."/>
            <person name="Krepps M."/>
            <person name="McGregor P.A."/>
            <person name="Hong C."/>
            <person name="Park K.H."/>
            <person name="Akmal A."/>
            <person name="Feldman A."/>
            <person name="Lin J.S."/>
            <person name="Chang W.E."/>
            <person name="Higgs B.W."/>
            <person name="Demirev P."/>
            <person name="Lindquist J."/>
            <person name="Liem A."/>
            <person name="Fochler E."/>
            <person name="Read T.D."/>
            <person name="Tapia R."/>
            <person name="Johnson S."/>
            <person name="Bishop-Lilly K.A."/>
            <person name="Detter C."/>
            <person name="Han C."/>
            <person name="Sozhamannan S."/>
            <person name="Rosenzweig C.N."/>
            <person name="Skowronski E.W."/>
        </authorList>
    </citation>
    <scope>NUCLEOTIDE SEQUENCE [LARGE SCALE GENOMIC DNA]</scope>
    <source>
        <strain evidence="9 10">CL-SP19</strain>
    </source>
</reference>
<feature type="transmembrane region" description="Helical" evidence="7">
    <location>
        <begin position="387"/>
        <end position="414"/>
    </location>
</feature>
<comment type="subcellular location">
    <subcellularLocation>
        <location evidence="1">Membrane</location>
        <topology evidence="1">Multi-pass membrane protein</topology>
    </subcellularLocation>
</comment>
<dbReference type="Gene3D" id="3.30.70.1450">
    <property type="entry name" value="Regulator of K+ conductance, C-terminal domain"/>
    <property type="match status" value="2"/>
</dbReference>
<keyword evidence="2" id="KW-0813">Transport</keyword>
<feature type="transmembrane region" description="Helical" evidence="7">
    <location>
        <begin position="550"/>
        <end position="573"/>
    </location>
</feature>
<feature type="transmembrane region" description="Helical" evidence="7">
    <location>
        <begin position="504"/>
        <end position="529"/>
    </location>
</feature>
<dbReference type="FunFam" id="3.30.70.1450:FF:000009">
    <property type="entry name" value="SLC13 family permease"/>
    <property type="match status" value="1"/>
</dbReference>
<organism evidence="9 10">
    <name type="scientific">Idiomarina seosinensis</name>
    <dbReference type="NCBI Taxonomy" id="281739"/>
    <lineage>
        <taxon>Bacteria</taxon>
        <taxon>Pseudomonadati</taxon>
        <taxon>Pseudomonadota</taxon>
        <taxon>Gammaproteobacteria</taxon>
        <taxon>Alteromonadales</taxon>
        <taxon>Idiomarinaceae</taxon>
        <taxon>Idiomarina</taxon>
    </lineage>
</organism>
<dbReference type="Proteomes" id="UP000287908">
    <property type="component" value="Unassembled WGS sequence"/>
</dbReference>
<keyword evidence="10" id="KW-1185">Reference proteome</keyword>
<feature type="domain" description="RCK C-terminal" evidence="8">
    <location>
        <begin position="282"/>
        <end position="366"/>
    </location>
</feature>
<dbReference type="InterPro" id="IPR006037">
    <property type="entry name" value="RCK_C"/>
</dbReference>
<dbReference type="PANTHER" id="PTHR43652">
    <property type="entry name" value="BASIC AMINO ACID ANTIPORTER YFCC-RELATED"/>
    <property type="match status" value="1"/>
</dbReference>
<dbReference type="EMBL" id="PIQF01000001">
    <property type="protein sequence ID" value="RUO76967.1"/>
    <property type="molecule type" value="Genomic_DNA"/>
</dbReference>
<evidence type="ECO:0000256" key="2">
    <source>
        <dbReference type="ARBA" id="ARBA00022448"/>
    </source>
</evidence>
<feature type="transmembrane region" description="Helical" evidence="7">
    <location>
        <begin position="130"/>
        <end position="155"/>
    </location>
</feature>
<evidence type="ECO:0000259" key="8">
    <source>
        <dbReference type="PROSITE" id="PS51202"/>
    </source>
</evidence>
<dbReference type="OrthoDB" id="9809303at2"/>
<keyword evidence="4" id="KW-0677">Repeat</keyword>
<dbReference type="SUPFAM" id="SSF116726">
    <property type="entry name" value="TrkA C-terminal domain-like"/>
    <property type="match status" value="2"/>
</dbReference>
<protein>
    <submittedName>
        <fullName evidence="9">SLC13 family permease</fullName>
    </submittedName>
</protein>
<accession>A0A432ZG55</accession>
<dbReference type="Pfam" id="PF03600">
    <property type="entry name" value="CitMHS"/>
    <property type="match status" value="1"/>
</dbReference>
<keyword evidence="3 7" id="KW-0812">Transmembrane</keyword>
<gene>
    <name evidence="9" type="ORF">CWI81_00210</name>
</gene>
<comment type="caution">
    <text evidence="9">The sequence shown here is derived from an EMBL/GenBank/DDBJ whole genome shotgun (WGS) entry which is preliminary data.</text>
</comment>
<evidence type="ECO:0000256" key="5">
    <source>
        <dbReference type="ARBA" id="ARBA00022989"/>
    </source>
</evidence>
<dbReference type="GO" id="GO:0008324">
    <property type="term" value="F:monoatomic cation transmembrane transporter activity"/>
    <property type="evidence" value="ECO:0007669"/>
    <property type="project" value="InterPro"/>
</dbReference>
<dbReference type="GO" id="GO:0005886">
    <property type="term" value="C:plasma membrane"/>
    <property type="evidence" value="ECO:0007669"/>
    <property type="project" value="TreeGrafter"/>
</dbReference>
<evidence type="ECO:0000256" key="6">
    <source>
        <dbReference type="ARBA" id="ARBA00023136"/>
    </source>
</evidence>
<dbReference type="AlphaFoldDB" id="A0A432ZG55"/>
<evidence type="ECO:0000256" key="1">
    <source>
        <dbReference type="ARBA" id="ARBA00004141"/>
    </source>
</evidence>